<evidence type="ECO:0000256" key="8">
    <source>
        <dbReference type="ARBA" id="ARBA00049120"/>
    </source>
</evidence>
<dbReference type="AlphaFoldDB" id="A0A7C5Y8T1"/>
<dbReference type="InterPro" id="IPR029063">
    <property type="entry name" value="SAM-dependent_MTases_sf"/>
</dbReference>
<feature type="domain" description="DNA methylase N-4/N-6" evidence="9">
    <location>
        <begin position="21"/>
        <end position="73"/>
    </location>
</feature>
<evidence type="ECO:0000313" key="10">
    <source>
        <dbReference type="EMBL" id="HHR33494.1"/>
    </source>
</evidence>
<comment type="catalytic activity">
    <reaction evidence="8">
        <text>a 2'-deoxycytidine in DNA + S-adenosyl-L-methionine = an N(4)-methyl-2'-deoxycytidine in DNA + S-adenosyl-L-homocysteine + H(+)</text>
        <dbReference type="Rhea" id="RHEA:16857"/>
        <dbReference type="Rhea" id="RHEA-COMP:11369"/>
        <dbReference type="Rhea" id="RHEA-COMP:13674"/>
        <dbReference type="ChEBI" id="CHEBI:15378"/>
        <dbReference type="ChEBI" id="CHEBI:57856"/>
        <dbReference type="ChEBI" id="CHEBI:59789"/>
        <dbReference type="ChEBI" id="CHEBI:85452"/>
        <dbReference type="ChEBI" id="CHEBI:137933"/>
        <dbReference type="EC" id="2.1.1.113"/>
    </reaction>
</comment>
<dbReference type="Gene3D" id="3.40.50.150">
    <property type="entry name" value="Vaccinia Virus protein VP39"/>
    <property type="match status" value="2"/>
</dbReference>
<dbReference type="GO" id="GO:0009307">
    <property type="term" value="P:DNA restriction-modification system"/>
    <property type="evidence" value="ECO:0007669"/>
    <property type="project" value="UniProtKB-KW"/>
</dbReference>
<sequence>MLFREEIDLRSTTYATHGIYPYPAKFIPHVVRYAIQKYSKEGDIVFDPFAGHGTVAIEASLLGRNAICWDLNPLTEFITRASTFTGDIKISDFEIDWEYKKAFHPEFSNIMYWYPPEFYNVLSKLWGFWHREIYAPASSDEEIAKAYIISIPLLRLSKLFSYADEKVPKLYKSKYAKRKVEIFLSNNWRNVMVETYNKFANICFEKIQEYQYIATPQLFSNQKTNISVLTSKKFGNKLMVFDTIRERLGKNVELLITSPPYLQSQEYIRTFKLELAWLGYSTHDIREISKREIPYNEPSFKTVLSDTYQFYLQQVKSFEDKKLVNLYERYFYSLVSFFENNHEFLNTIAVFVGPAKIRNIRIPIDVILKEHLENRGFSHVETIIDKIVSRRLFKTVVNPSTKLEDERTPTEHLLVMKKIDK</sequence>
<comment type="similarity">
    <text evidence="1">Belongs to the N(4)/N(6)-methyltransferase family. N(4) subfamily.</text>
</comment>
<keyword evidence="5" id="KW-0949">S-adenosyl-L-methionine</keyword>
<organism evidence="10">
    <name type="scientific">Fervidobacterium nodosum</name>
    <dbReference type="NCBI Taxonomy" id="2424"/>
    <lineage>
        <taxon>Bacteria</taxon>
        <taxon>Thermotogati</taxon>
        <taxon>Thermotogota</taxon>
        <taxon>Thermotogae</taxon>
        <taxon>Thermotogales</taxon>
        <taxon>Fervidobacteriaceae</taxon>
        <taxon>Fervidobacterium</taxon>
    </lineage>
</organism>
<proteinExistence type="inferred from homology"/>
<accession>A0A7C5Y8T1</accession>
<dbReference type="EC" id="2.1.1.113" evidence="2"/>
<evidence type="ECO:0000256" key="2">
    <source>
        <dbReference type="ARBA" id="ARBA00012185"/>
    </source>
</evidence>
<dbReference type="GO" id="GO:0032259">
    <property type="term" value="P:methylation"/>
    <property type="evidence" value="ECO:0007669"/>
    <property type="project" value="UniProtKB-KW"/>
</dbReference>
<dbReference type="InterPro" id="IPR002941">
    <property type="entry name" value="DNA_methylase_N4/N6"/>
</dbReference>
<keyword evidence="4" id="KW-0808">Transferase</keyword>
<evidence type="ECO:0000256" key="7">
    <source>
        <dbReference type="ARBA" id="ARBA00023125"/>
    </source>
</evidence>
<dbReference type="InterPro" id="IPR017985">
    <property type="entry name" value="MeTrfase_CN4_CS"/>
</dbReference>
<keyword evidence="3 10" id="KW-0489">Methyltransferase</keyword>
<dbReference type="GO" id="GO:0015667">
    <property type="term" value="F:site-specific DNA-methyltransferase (cytosine-N4-specific) activity"/>
    <property type="evidence" value="ECO:0007669"/>
    <property type="project" value="UniProtKB-EC"/>
</dbReference>
<evidence type="ECO:0000256" key="4">
    <source>
        <dbReference type="ARBA" id="ARBA00022679"/>
    </source>
</evidence>
<dbReference type="GO" id="GO:0008170">
    <property type="term" value="F:N-methyltransferase activity"/>
    <property type="evidence" value="ECO:0007669"/>
    <property type="project" value="InterPro"/>
</dbReference>
<name>A0A7C5Y8T1_9BACT</name>
<evidence type="ECO:0000256" key="6">
    <source>
        <dbReference type="ARBA" id="ARBA00022747"/>
    </source>
</evidence>
<keyword evidence="6" id="KW-0680">Restriction system</keyword>
<gene>
    <name evidence="10" type="ORF">ENM46_00930</name>
</gene>
<dbReference type="Pfam" id="PF01555">
    <property type="entry name" value="N6_N4_Mtase"/>
    <property type="match status" value="1"/>
</dbReference>
<evidence type="ECO:0000259" key="9">
    <source>
        <dbReference type="Pfam" id="PF01555"/>
    </source>
</evidence>
<dbReference type="SUPFAM" id="SSF53335">
    <property type="entry name" value="S-adenosyl-L-methionine-dependent methyltransferases"/>
    <property type="match status" value="1"/>
</dbReference>
<protein>
    <recommendedName>
        <fullName evidence="2">site-specific DNA-methyltransferase (cytosine-N(4)-specific)</fullName>
        <ecNumber evidence="2">2.1.1.113</ecNumber>
    </recommendedName>
</protein>
<dbReference type="PROSITE" id="PS00093">
    <property type="entry name" value="N4_MTASE"/>
    <property type="match status" value="1"/>
</dbReference>
<reference evidence="10" key="1">
    <citation type="journal article" date="2020" name="mSystems">
        <title>Genome- and Community-Level Interaction Insights into Carbon Utilization and Element Cycling Functions of Hydrothermarchaeota in Hydrothermal Sediment.</title>
        <authorList>
            <person name="Zhou Z."/>
            <person name="Liu Y."/>
            <person name="Xu W."/>
            <person name="Pan J."/>
            <person name="Luo Z.H."/>
            <person name="Li M."/>
        </authorList>
    </citation>
    <scope>NUCLEOTIDE SEQUENCE [LARGE SCALE GENOMIC DNA]</scope>
    <source>
        <strain evidence="10">SpSt-1088</strain>
    </source>
</reference>
<comment type="caution">
    <text evidence="10">The sequence shown here is derived from an EMBL/GenBank/DDBJ whole genome shotgun (WGS) entry which is preliminary data.</text>
</comment>
<dbReference type="EMBL" id="DRXW01000060">
    <property type="protein sequence ID" value="HHR33494.1"/>
    <property type="molecule type" value="Genomic_DNA"/>
</dbReference>
<keyword evidence="7" id="KW-0238">DNA-binding</keyword>
<dbReference type="GO" id="GO:0003677">
    <property type="term" value="F:DNA binding"/>
    <property type="evidence" value="ECO:0007669"/>
    <property type="project" value="UniProtKB-KW"/>
</dbReference>
<evidence type="ECO:0000256" key="3">
    <source>
        <dbReference type="ARBA" id="ARBA00022603"/>
    </source>
</evidence>
<evidence type="ECO:0000256" key="5">
    <source>
        <dbReference type="ARBA" id="ARBA00022691"/>
    </source>
</evidence>
<evidence type="ECO:0000256" key="1">
    <source>
        <dbReference type="ARBA" id="ARBA00010203"/>
    </source>
</evidence>